<feature type="region of interest" description="Disordered" evidence="1">
    <location>
        <begin position="24"/>
        <end position="45"/>
    </location>
</feature>
<proteinExistence type="predicted"/>
<name>A0A917P1S1_9ACTN</name>
<dbReference type="AlphaFoldDB" id="A0A917P1S1"/>
<comment type="caution">
    <text evidence="2">The sequence shown here is derived from an EMBL/GenBank/DDBJ whole genome shotgun (WGS) entry which is preliminary data.</text>
</comment>
<evidence type="ECO:0000313" key="3">
    <source>
        <dbReference type="Proteomes" id="UP000657574"/>
    </source>
</evidence>
<reference evidence="2" key="2">
    <citation type="submission" date="2020-09" db="EMBL/GenBank/DDBJ databases">
        <authorList>
            <person name="Sun Q."/>
            <person name="Ohkuma M."/>
        </authorList>
    </citation>
    <scope>NUCLEOTIDE SEQUENCE</scope>
    <source>
        <strain evidence="2">JCM 3086</strain>
    </source>
</reference>
<dbReference type="EMBL" id="BMQA01000044">
    <property type="protein sequence ID" value="GGJ53436.1"/>
    <property type="molecule type" value="Genomic_DNA"/>
</dbReference>
<evidence type="ECO:0000256" key="1">
    <source>
        <dbReference type="SAM" id="MobiDB-lite"/>
    </source>
</evidence>
<reference evidence="2" key="1">
    <citation type="journal article" date="2014" name="Int. J. Syst. Evol. Microbiol.">
        <title>Complete genome sequence of Corynebacterium casei LMG S-19264T (=DSM 44701T), isolated from a smear-ripened cheese.</title>
        <authorList>
            <consortium name="US DOE Joint Genome Institute (JGI-PGF)"/>
            <person name="Walter F."/>
            <person name="Albersmeier A."/>
            <person name="Kalinowski J."/>
            <person name="Ruckert C."/>
        </authorList>
    </citation>
    <scope>NUCLEOTIDE SEQUENCE</scope>
    <source>
        <strain evidence="2">JCM 3086</strain>
    </source>
</reference>
<protein>
    <submittedName>
        <fullName evidence="2">Uncharacterized protein</fullName>
    </submittedName>
</protein>
<accession>A0A917P1S1</accession>
<evidence type="ECO:0000313" key="2">
    <source>
        <dbReference type="EMBL" id="GGJ53436.1"/>
    </source>
</evidence>
<keyword evidence="3" id="KW-1185">Reference proteome</keyword>
<dbReference type="Proteomes" id="UP000657574">
    <property type="component" value="Unassembled WGS sequence"/>
</dbReference>
<gene>
    <name evidence="2" type="ORF">GCM10010121_075290</name>
</gene>
<organism evidence="2 3">
    <name type="scientific">Streptomyces brasiliensis</name>
    <dbReference type="NCBI Taxonomy" id="1954"/>
    <lineage>
        <taxon>Bacteria</taxon>
        <taxon>Bacillati</taxon>
        <taxon>Actinomycetota</taxon>
        <taxon>Actinomycetes</taxon>
        <taxon>Kitasatosporales</taxon>
        <taxon>Streptomycetaceae</taxon>
        <taxon>Streptomyces</taxon>
    </lineage>
</organism>
<sequence length="141" mass="15476">MTESDDVGVVWERGDVVLGMVLTGPEGGPDDGTALPQPHLADGPQRSCLRSWRERRGAARGGFGPVPECTITFRLLDAPGYFAMTSSPWDFAALISHVRAELASEGRRSKVWRLRLVGEERTTRGGQVVTYRRPEVLVNAK</sequence>